<evidence type="ECO:0000256" key="5">
    <source>
        <dbReference type="ARBA" id="ARBA00022692"/>
    </source>
</evidence>
<dbReference type="InterPro" id="IPR001463">
    <property type="entry name" value="Na/Ala_symport"/>
</dbReference>
<dbReference type="NCBIfam" id="TIGR00835">
    <property type="entry name" value="agcS"/>
    <property type="match status" value="1"/>
</dbReference>
<keyword evidence="3 9" id="KW-0813">Transport</keyword>
<name>A0A5B8SYM0_9GAMM</name>
<feature type="transmembrane region" description="Helical" evidence="9">
    <location>
        <begin position="71"/>
        <end position="94"/>
    </location>
</feature>
<dbReference type="Pfam" id="PF01235">
    <property type="entry name" value="Na_Ala_symp"/>
    <property type="match status" value="1"/>
</dbReference>
<keyword evidence="6 9" id="KW-0769">Symport</keyword>
<dbReference type="PANTHER" id="PTHR30330:SF3">
    <property type="entry name" value="TRANSCRIPTIONAL REGULATOR, LRP FAMILY"/>
    <property type="match status" value="1"/>
</dbReference>
<proteinExistence type="inferred from homology"/>
<evidence type="ECO:0000256" key="4">
    <source>
        <dbReference type="ARBA" id="ARBA00022475"/>
    </source>
</evidence>
<keyword evidence="8 9" id="KW-0472">Membrane</keyword>
<dbReference type="EMBL" id="CP042382">
    <property type="protein sequence ID" value="QEA39910.1"/>
    <property type="molecule type" value="Genomic_DNA"/>
</dbReference>
<evidence type="ECO:0000256" key="1">
    <source>
        <dbReference type="ARBA" id="ARBA00004651"/>
    </source>
</evidence>
<evidence type="ECO:0000313" key="10">
    <source>
        <dbReference type="EMBL" id="QEA39910.1"/>
    </source>
</evidence>
<comment type="similarity">
    <text evidence="2 9">Belongs to the alanine or glycine:cation symporter (AGCS) (TC 2.A.25) family.</text>
</comment>
<dbReference type="Proteomes" id="UP000321272">
    <property type="component" value="Chromosome"/>
</dbReference>
<protein>
    <submittedName>
        <fullName evidence="10">Sodium:alanine symporter family protein</fullName>
    </submittedName>
</protein>
<evidence type="ECO:0000256" key="2">
    <source>
        <dbReference type="ARBA" id="ARBA00009261"/>
    </source>
</evidence>
<dbReference type="PRINTS" id="PR00175">
    <property type="entry name" value="NAALASMPORT"/>
</dbReference>
<dbReference type="PROSITE" id="PS00873">
    <property type="entry name" value="NA_ALANINE_SYMP"/>
    <property type="match status" value="1"/>
</dbReference>
<gene>
    <name evidence="10" type="ORF">FGL86_13080</name>
</gene>
<keyword evidence="5 9" id="KW-0812">Transmembrane</keyword>
<keyword evidence="9" id="KW-0997">Cell inner membrane</keyword>
<dbReference type="OrthoDB" id="9806926at2"/>
<feature type="transmembrane region" description="Helical" evidence="9">
    <location>
        <begin position="6"/>
        <end position="31"/>
    </location>
</feature>
<evidence type="ECO:0000256" key="8">
    <source>
        <dbReference type="ARBA" id="ARBA00023136"/>
    </source>
</evidence>
<keyword evidence="7 9" id="KW-1133">Transmembrane helix</keyword>
<comment type="subcellular location">
    <subcellularLocation>
        <location evidence="9">Cell inner membrane</location>
        <topology evidence="9">Multi-pass membrane protein</topology>
    </subcellularLocation>
    <subcellularLocation>
        <location evidence="1">Cell membrane</location>
        <topology evidence="1">Multi-pass membrane protein</topology>
    </subcellularLocation>
</comment>
<evidence type="ECO:0000256" key="9">
    <source>
        <dbReference type="RuleBase" id="RU363064"/>
    </source>
</evidence>
<feature type="transmembrane region" description="Helical" evidence="9">
    <location>
        <begin position="423"/>
        <end position="441"/>
    </location>
</feature>
<evidence type="ECO:0000256" key="7">
    <source>
        <dbReference type="ARBA" id="ARBA00022989"/>
    </source>
</evidence>
<dbReference type="KEGG" id="paur:FGL86_13080"/>
<feature type="transmembrane region" description="Helical" evidence="9">
    <location>
        <begin position="188"/>
        <end position="205"/>
    </location>
</feature>
<organism evidence="10 11">
    <name type="scientific">Pistricoccus aurantiacus</name>
    <dbReference type="NCBI Taxonomy" id="1883414"/>
    <lineage>
        <taxon>Bacteria</taxon>
        <taxon>Pseudomonadati</taxon>
        <taxon>Pseudomonadota</taxon>
        <taxon>Gammaproteobacteria</taxon>
        <taxon>Oceanospirillales</taxon>
        <taxon>Halomonadaceae</taxon>
        <taxon>Pistricoccus</taxon>
    </lineage>
</organism>
<dbReference type="Gene3D" id="1.20.1740.10">
    <property type="entry name" value="Amino acid/polyamine transporter I"/>
    <property type="match status" value="1"/>
</dbReference>
<feature type="transmembrane region" description="Helical" evidence="9">
    <location>
        <begin position="217"/>
        <end position="235"/>
    </location>
</feature>
<evidence type="ECO:0000256" key="3">
    <source>
        <dbReference type="ARBA" id="ARBA00022448"/>
    </source>
</evidence>
<reference evidence="10 11" key="1">
    <citation type="submission" date="2019-06" db="EMBL/GenBank/DDBJ databases">
        <title>Genome analyses of bacteria isolated from kimchi.</title>
        <authorList>
            <person name="Lee S."/>
            <person name="Ahn S."/>
            <person name="Roh S."/>
        </authorList>
    </citation>
    <scope>NUCLEOTIDE SEQUENCE [LARGE SCALE GENOMIC DNA]</scope>
    <source>
        <strain evidence="10 11">CBA4606</strain>
    </source>
</reference>
<accession>A0A5B8SYM0</accession>
<dbReference type="FunFam" id="1.20.1740.10:FF:000004">
    <property type="entry name" value="Sodium:alanine symporter family protein"/>
    <property type="match status" value="1"/>
</dbReference>
<keyword evidence="11" id="KW-1185">Reference proteome</keyword>
<sequence length="462" mass="48439">METLTSIFTAINGVVWGPLMLILLLGVGIYLQAGLKIMPIRKLGMGFKLLFQKRPAGMGEEKEGEISPFNALMTALSATIGTGNIAGVATAIALGGPGAIFWMWITALVGMATKFSEAVLAVRFRETDSLGYHIGGPMYYIKNGLGRKWIWLGGAFAFFGAVAAFGIGNTVQSNSVADALESSFGVPHWITGLVIMVLAGAVILGGIRRIAKVAGKLVPIMSVAYIIAGIIALAANIDQIGTAFGNIFYYAFNPHAAVGGFAGAAVMAAIRFGVARGIFSNEAGLGSAPIAHAAAQTKNPVRQGLIAMLGTFIDTIMVCTITALVILTAPIWETGEAGASLTALSFDNALPGGGLGEAIVSIALSVFAFTTILGWSFYGEKCCQFLFGVRSIMPYRVLFVLAIPVGALAQLGFIWLMADTFNALMAIPNLIALALLSPIVFKLAKDFFAGKDVLPGEELDHF</sequence>
<evidence type="ECO:0000313" key="11">
    <source>
        <dbReference type="Proteomes" id="UP000321272"/>
    </source>
</evidence>
<feature type="transmembrane region" description="Helical" evidence="9">
    <location>
        <begin position="398"/>
        <end position="417"/>
    </location>
</feature>
<dbReference type="PANTHER" id="PTHR30330">
    <property type="entry name" value="AGSS FAMILY TRANSPORTER, SODIUM-ALANINE"/>
    <property type="match status" value="1"/>
</dbReference>
<dbReference type="RefSeq" id="WP_147184958.1">
    <property type="nucleotide sequence ID" value="NZ_CP042382.1"/>
</dbReference>
<evidence type="ECO:0000256" key="6">
    <source>
        <dbReference type="ARBA" id="ARBA00022847"/>
    </source>
</evidence>
<dbReference type="AlphaFoldDB" id="A0A5B8SYM0"/>
<dbReference type="GO" id="GO:0005283">
    <property type="term" value="F:amino acid:sodium symporter activity"/>
    <property type="evidence" value="ECO:0007669"/>
    <property type="project" value="InterPro"/>
</dbReference>
<keyword evidence="4" id="KW-1003">Cell membrane</keyword>
<feature type="transmembrane region" description="Helical" evidence="9">
    <location>
        <begin position="305"/>
        <end position="332"/>
    </location>
</feature>
<feature type="transmembrane region" description="Helical" evidence="9">
    <location>
        <begin position="149"/>
        <end position="168"/>
    </location>
</feature>
<dbReference type="GO" id="GO:0005886">
    <property type="term" value="C:plasma membrane"/>
    <property type="evidence" value="ECO:0007669"/>
    <property type="project" value="UniProtKB-SubCell"/>
</dbReference>
<feature type="transmembrane region" description="Helical" evidence="9">
    <location>
        <begin position="358"/>
        <end position="378"/>
    </location>
</feature>
<feature type="transmembrane region" description="Helical" evidence="9">
    <location>
        <begin position="247"/>
        <end position="270"/>
    </location>
</feature>